<dbReference type="AlphaFoldDB" id="A0A2P2QHT1"/>
<dbReference type="EMBL" id="GGEC01085971">
    <property type="protein sequence ID" value="MBX66455.1"/>
    <property type="molecule type" value="Transcribed_RNA"/>
</dbReference>
<organism evidence="1">
    <name type="scientific">Rhizophora mucronata</name>
    <name type="common">Asiatic mangrove</name>
    <dbReference type="NCBI Taxonomy" id="61149"/>
    <lineage>
        <taxon>Eukaryota</taxon>
        <taxon>Viridiplantae</taxon>
        <taxon>Streptophyta</taxon>
        <taxon>Embryophyta</taxon>
        <taxon>Tracheophyta</taxon>
        <taxon>Spermatophyta</taxon>
        <taxon>Magnoliopsida</taxon>
        <taxon>eudicotyledons</taxon>
        <taxon>Gunneridae</taxon>
        <taxon>Pentapetalae</taxon>
        <taxon>rosids</taxon>
        <taxon>fabids</taxon>
        <taxon>Malpighiales</taxon>
        <taxon>Rhizophoraceae</taxon>
        <taxon>Rhizophora</taxon>
    </lineage>
</organism>
<sequence>MFWQAPLFQLAQLFFSSSLRSLFWFINLGGCAP</sequence>
<evidence type="ECO:0000313" key="1">
    <source>
        <dbReference type="EMBL" id="MBX66455.1"/>
    </source>
</evidence>
<proteinExistence type="predicted"/>
<protein>
    <submittedName>
        <fullName evidence="1">Uncharacterized protein</fullName>
    </submittedName>
</protein>
<accession>A0A2P2QHT1</accession>
<reference evidence="1" key="1">
    <citation type="submission" date="2018-02" db="EMBL/GenBank/DDBJ databases">
        <title>Rhizophora mucronata_Transcriptome.</title>
        <authorList>
            <person name="Meera S.P."/>
            <person name="Sreeshan A."/>
            <person name="Augustine A."/>
        </authorList>
    </citation>
    <scope>NUCLEOTIDE SEQUENCE</scope>
    <source>
        <tissue evidence="1">Leaf</tissue>
    </source>
</reference>
<name>A0A2P2QHT1_RHIMU</name>